<keyword evidence="3 5" id="KW-1133">Transmembrane helix</keyword>
<feature type="transmembrane region" description="Helical" evidence="5">
    <location>
        <begin position="21"/>
        <end position="38"/>
    </location>
</feature>
<evidence type="ECO:0000313" key="6">
    <source>
        <dbReference type="EMBL" id="GAX11317.1"/>
    </source>
</evidence>
<dbReference type="AlphaFoldDB" id="A0A1Z5JBF3"/>
<organism evidence="6 7">
    <name type="scientific">Fistulifera solaris</name>
    <name type="common">Oleaginous diatom</name>
    <dbReference type="NCBI Taxonomy" id="1519565"/>
    <lineage>
        <taxon>Eukaryota</taxon>
        <taxon>Sar</taxon>
        <taxon>Stramenopiles</taxon>
        <taxon>Ochrophyta</taxon>
        <taxon>Bacillariophyta</taxon>
        <taxon>Bacillariophyceae</taxon>
        <taxon>Bacillariophycidae</taxon>
        <taxon>Naviculales</taxon>
        <taxon>Naviculaceae</taxon>
        <taxon>Fistulifera</taxon>
    </lineage>
</organism>
<feature type="transmembrane region" description="Helical" evidence="5">
    <location>
        <begin position="223"/>
        <end position="244"/>
    </location>
</feature>
<name>A0A1Z5JBF3_FISSO</name>
<dbReference type="InterPro" id="IPR037185">
    <property type="entry name" value="EmrE-like"/>
</dbReference>
<accession>A0A1Z5JBF3</accession>
<feature type="transmembrane region" description="Helical" evidence="5">
    <location>
        <begin position="114"/>
        <end position="135"/>
    </location>
</feature>
<dbReference type="SUPFAM" id="SSF103481">
    <property type="entry name" value="Multidrug resistance efflux transporter EmrE"/>
    <property type="match status" value="1"/>
</dbReference>
<feature type="transmembrane region" description="Helical" evidence="5">
    <location>
        <begin position="58"/>
        <end position="74"/>
    </location>
</feature>
<feature type="transmembrane region" description="Helical" evidence="5">
    <location>
        <begin position="86"/>
        <end position="108"/>
    </location>
</feature>
<evidence type="ECO:0000313" key="7">
    <source>
        <dbReference type="Proteomes" id="UP000198406"/>
    </source>
</evidence>
<evidence type="ECO:0000256" key="3">
    <source>
        <dbReference type="ARBA" id="ARBA00022989"/>
    </source>
</evidence>
<dbReference type="GO" id="GO:0015165">
    <property type="term" value="F:pyrimidine nucleotide-sugar transmembrane transporter activity"/>
    <property type="evidence" value="ECO:0007669"/>
    <property type="project" value="InterPro"/>
</dbReference>
<evidence type="ECO:0000256" key="4">
    <source>
        <dbReference type="ARBA" id="ARBA00023136"/>
    </source>
</evidence>
<comment type="caution">
    <text evidence="6">The sequence shown here is derived from an EMBL/GenBank/DDBJ whole genome shotgun (WGS) entry which is preliminary data.</text>
</comment>
<evidence type="ECO:0000256" key="1">
    <source>
        <dbReference type="ARBA" id="ARBA00004141"/>
    </source>
</evidence>
<sequence>MKSSKQQQPSQSSSDRLSRQAIVYLVLLAVQFGCQPILTRRFAPSGVNRSTIVLMQELVKFFLAATFLFVSGAARESWKNWSVISWLAVALFPALLYSVQNLASIMAYQNLDALTFNVLNQTKTLSAALCTYLVMGKTQSQWQIVALFLLFLSALVMEGIVPVDALLGSFRTNYSQHTNRTKDRFNTHHLTYGVAPLLLASFISGLAGAVAQKNLQTGARNSYQFSMELCIATILILTGSLLVAPDGRMILEHGFWHNWTLWTWIPIFTNAIGGVLVGLVTKYAGSVSKGFALIFGMLLSGMVQAMIEPDIGVSAGQVVGGLLAATSLYLHSTNPPKPKTVKQD</sequence>
<gene>
    <name evidence="6" type="ORF">FisN_15Lh247</name>
</gene>
<feature type="transmembrane region" description="Helical" evidence="5">
    <location>
        <begin position="313"/>
        <end position="330"/>
    </location>
</feature>
<feature type="transmembrane region" description="Helical" evidence="5">
    <location>
        <begin position="190"/>
        <end position="211"/>
    </location>
</feature>
<keyword evidence="2 5" id="KW-0812">Transmembrane</keyword>
<dbReference type="InterPro" id="IPR007271">
    <property type="entry name" value="Nuc_sug_transpt"/>
</dbReference>
<keyword evidence="6" id="KW-0813">Transport</keyword>
<keyword evidence="4 5" id="KW-0472">Membrane</keyword>
<dbReference type="OrthoDB" id="408493at2759"/>
<comment type="subcellular location">
    <subcellularLocation>
        <location evidence="1">Membrane</location>
        <topology evidence="1">Multi-pass membrane protein</topology>
    </subcellularLocation>
</comment>
<feature type="transmembrane region" description="Helical" evidence="5">
    <location>
        <begin position="264"/>
        <end position="283"/>
    </location>
</feature>
<evidence type="ECO:0000256" key="5">
    <source>
        <dbReference type="SAM" id="Phobius"/>
    </source>
</evidence>
<feature type="transmembrane region" description="Helical" evidence="5">
    <location>
        <begin position="290"/>
        <end position="307"/>
    </location>
</feature>
<dbReference type="GO" id="GO:0000139">
    <property type="term" value="C:Golgi membrane"/>
    <property type="evidence" value="ECO:0007669"/>
    <property type="project" value="InterPro"/>
</dbReference>
<keyword evidence="6" id="KW-0762">Sugar transport</keyword>
<dbReference type="PANTHER" id="PTHR10231">
    <property type="entry name" value="NUCLEOTIDE-SUGAR TRANSMEMBRANE TRANSPORTER"/>
    <property type="match status" value="1"/>
</dbReference>
<protein>
    <submittedName>
        <fullName evidence="6">Solute carrier family 35 (UDP-sugar transporter), member A1/2/3</fullName>
    </submittedName>
</protein>
<reference evidence="6 7" key="1">
    <citation type="journal article" date="2015" name="Plant Cell">
        <title>Oil accumulation by the oleaginous diatom Fistulifera solaris as revealed by the genome and transcriptome.</title>
        <authorList>
            <person name="Tanaka T."/>
            <person name="Maeda Y."/>
            <person name="Veluchamy A."/>
            <person name="Tanaka M."/>
            <person name="Abida H."/>
            <person name="Marechal E."/>
            <person name="Bowler C."/>
            <person name="Muto M."/>
            <person name="Sunaga Y."/>
            <person name="Tanaka M."/>
            <person name="Yoshino T."/>
            <person name="Taniguchi T."/>
            <person name="Fukuda Y."/>
            <person name="Nemoto M."/>
            <person name="Matsumoto M."/>
            <person name="Wong P.S."/>
            <person name="Aburatani S."/>
            <person name="Fujibuchi W."/>
        </authorList>
    </citation>
    <scope>NUCLEOTIDE SEQUENCE [LARGE SCALE GENOMIC DNA]</scope>
    <source>
        <strain evidence="6 7">JPCC DA0580</strain>
    </source>
</reference>
<dbReference type="Pfam" id="PF04142">
    <property type="entry name" value="Nuc_sug_transp"/>
    <property type="match status" value="1"/>
</dbReference>
<feature type="transmembrane region" description="Helical" evidence="5">
    <location>
        <begin position="147"/>
        <end position="170"/>
    </location>
</feature>
<evidence type="ECO:0000256" key="2">
    <source>
        <dbReference type="ARBA" id="ARBA00022692"/>
    </source>
</evidence>
<keyword evidence="7" id="KW-1185">Reference proteome</keyword>
<dbReference type="Proteomes" id="UP000198406">
    <property type="component" value="Unassembled WGS sequence"/>
</dbReference>
<dbReference type="EMBL" id="BDSP01000040">
    <property type="protein sequence ID" value="GAX11317.1"/>
    <property type="molecule type" value="Genomic_DNA"/>
</dbReference>
<proteinExistence type="predicted"/>
<dbReference type="InParanoid" id="A0A1Z5JBF3"/>